<name>A0ACC1NXJ3_9HYPO</name>
<proteinExistence type="predicted"/>
<reference evidence="1" key="1">
    <citation type="submission" date="2022-08" db="EMBL/GenBank/DDBJ databases">
        <title>Genome Sequence of Lecanicillium fungicola.</title>
        <authorList>
            <person name="Buettner E."/>
        </authorList>
    </citation>
    <scope>NUCLEOTIDE SEQUENCE</scope>
    <source>
        <strain evidence="1">Babe33</strain>
    </source>
</reference>
<protein>
    <submittedName>
        <fullName evidence="1">Uncharacterized protein</fullName>
    </submittedName>
</protein>
<comment type="caution">
    <text evidence="1">The sequence shown here is derived from an EMBL/GenBank/DDBJ whole genome shotgun (WGS) entry which is preliminary data.</text>
</comment>
<evidence type="ECO:0000313" key="1">
    <source>
        <dbReference type="EMBL" id="KAJ2984045.1"/>
    </source>
</evidence>
<dbReference type="Proteomes" id="UP001143910">
    <property type="component" value="Unassembled WGS sequence"/>
</dbReference>
<evidence type="ECO:0000313" key="2">
    <source>
        <dbReference type="Proteomes" id="UP001143910"/>
    </source>
</evidence>
<sequence length="560" mass="63357">MYTHTSSYKKYPFNLGRHERLISTSSPEAQGWFNLGLNWCLGFNHDEAIVCFERALEADPHCVMAHWGVAYAAGPFYNLTWGEMSEYEREKAIARARHHIDLAESVSAHGTIIENALVKALAARFPVVNPAATPQYDSWDDDYAAAMRVVYNAFPYDDDVAALFVEALITRTPRRLWDVESGLPAVGSDTIEAMVICKRCIAYNTAVGRPQHAGILHLYIHVMEMSHSPGDAMEASIALLEMCPDSGHLNHMPGHIFVLCGEYEKAKLASELAMRADDMYFDHAKSINFYLTARCHHIHLMMFACMFLGQYEPAMEAARKIQAIVTKEILTMPNSPNFYAIVEGYCAMAVHVLVRFGRWQAIIDEPLPAEPDLYPVTIAMLHYARGVAYAALKDIENAERERQHFQESVNRVPPERRLLNNRAIDILAVGGSMLDGELEYHKGNYSEAYTHLREAVMKNDSLQFNEPWAWMHPPRHALGALLLAQGHIFEAEKTYREDLGLSKDTQRCSQHPGNIWSLRGLLECLDRRGETEEPARIREKLLGLMKLTDIKVNSSCMCRT</sequence>
<accession>A0ACC1NXJ3</accession>
<keyword evidence="2" id="KW-1185">Reference proteome</keyword>
<gene>
    <name evidence="1" type="ORF">NQ176_g243</name>
</gene>
<organism evidence="1 2">
    <name type="scientific">Zarea fungicola</name>
    <dbReference type="NCBI Taxonomy" id="93591"/>
    <lineage>
        <taxon>Eukaryota</taxon>
        <taxon>Fungi</taxon>
        <taxon>Dikarya</taxon>
        <taxon>Ascomycota</taxon>
        <taxon>Pezizomycotina</taxon>
        <taxon>Sordariomycetes</taxon>
        <taxon>Hypocreomycetidae</taxon>
        <taxon>Hypocreales</taxon>
        <taxon>Cordycipitaceae</taxon>
        <taxon>Zarea</taxon>
    </lineage>
</organism>
<dbReference type="EMBL" id="JANJQO010000008">
    <property type="protein sequence ID" value="KAJ2984045.1"/>
    <property type="molecule type" value="Genomic_DNA"/>
</dbReference>